<gene>
    <name evidence="1" type="ORF">SSPO_094360</name>
</gene>
<evidence type="ECO:0000313" key="1">
    <source>
        <dbReference type="EMBL" id="BBJ46718.1"/>
    </source>
</evidence>
<accession>A0A499V2V7</accession>
<sequence>MATGDPEAVFHPFFRHPGSHVVTAFIAYCESMRTCSGTAASVDSNSLCSAVSSATLLVAVPSGPASQRSTAPSVPAMTHAQAAGPGFPFDAPSHAAMICSAIRRYCQHSSCETAETWSSAVWGLRR</sequence>
<dbReference type="AlphaFoldDB" id="A0A499V2V7"/>
<proteinExistence type="predicted"/>
<dbReference type="Proteomes" id="UP000463951">
    <property type="component" value="Chromosome"/>
</dbReference>
<evidence type="ECO:0000313" key="2">
    <source>
        <dbReference type="Proteomes" id="UP000463951"/>
    </source>
</evidence>
<organism evidence="1 2">
    <name type="scientific">Streptomyces antimycoticus</name>
    <dbReference type="NCBI Taxonomy" id="68175"/>
    <lineage>
        <taxon>Bacteria</taxon>
        <taxon>Bacillati</taxon>
        <taxon>Actinomycetota</taxon>
        <taxon>Actinomycetes</taxon>
        <taxon>Kitasatosporales</taxon>
        <taxon>Streptomycetaceae</taxon>
        <taxon>Streptomyces</taxon>
        <taxon>Streptomyces violaceusniger group</taxon>
    </lineage>
</organism>
<protein>
    <submittedName>
        <fullName evidence="1">Uncharacterized protein</fullName>
    </submittedName>
</protein>
<reference evidence="1 2" key="1">
    <citation type="journal article" date="2020" name="Int. J. Syst. Evol. Microbiol.">
        <title>Reclassification of Streptomyces castelarensis and Streptomyces sporoclivatus as later heterotypic synonyms of Streptomyces antimycoticus.</title>
        <authorList>
            <person name="Komaki H."/>
            <person name="Tamura T."/>
        </authorList>
    </citation>
    <scope>NUCLEOTIDE SEQUENCE [LARGE SCALE GENOMIC DNA]</scope>
    <source>
        <strain evidence="1 2">NBRC 100767</strain>
    </source>
</reference>
<dbReference type="EMBL" id="AP019620">
    <property type="protein sequence ID" value="BBJ46718.1"/>
    <property type="molecule type" value="Genomic_DNA"/>
</dbReference>
<name>A0A499V2V7_9ACTN</name>